<dbReference type="Pfam" id="PF07992">
    <property type="entry name" value="Pyr_redox_2"/>
    <property type="match status" value="1"/>
</dbReference>
<evidence type="ECO:0000256" key="8">
    <source>
        <dbReference type="ARBA" id="ARBA00023027"/>
    </source>
</evidence>
<evidence type="ECO:0000256" key="1">
    <source>
        <dbReference type="ARBA" id="ARBA00001974"/>
    </source>
</evidence>
<dbReference type="RefSeq" id="WP_189460366.1">
    <property type="nucleotide sequence ID" value="NZ_BMYO01000005.1"/>
</dbReference>
<dbReference type="PRINTS" id="PR00411">
    <property type="entry name" value="PNDRDTASEI"/>
</dbReference>
<keyword evidence="12" id="KW-1185">Reference proteome</keyword>
<keyword evidence="6" id="KW-0274">FAD</keyword>
<evidence type="ECO:0000256" key="7">
    <source>
        <dbReference type="ARBA" id="ARBA00023002"/>
    </source>
</evidence>
<evidence type="ECO:0000259" key="10">
    <source>
        <dbReference type="Pfam" id="PF18113"/>
    </source>
</evidence>
<dbReference type="Gene3D" id="3.50.50.60">
    <property type="entry name" value="FAD/NAD(P)-binding domain"/>
    <property type="match status" value="2"/>
</dbReference>
<dbReference type="PRINTS" id="PR00368">
    <property type="entry name" value="FADPNR"/>
</dbReference>
<comment type="similarity">
    <text evidence="3">Belongs to the FAD-dependent oxidoreductase family.</text>
</comment>
<gene>
    <name evidence="11" type="primary">norW</name>
    <name evidence="11" type="ORF">GCM10007350_19920</name>
</gene>
<dbReference type="InterPro" id="IPR050260">
    <property type="entry name" value="FAD-bd_OxRdtase"/>
</dbReference>
<dbReference type="PANTHER" id="PTHR43429">
    <property type="entry name" value="PYRIDINE NUCLEOTIDE-DISULFIDE OXIDOREDUCTASE DOMAIN-CONTAINING"/>
    <property type="match status" value="1"/>
</dbReference>
<accession>A0ABQ3H0W0</accession>
<evidence type="ECO:0000256" key="5">
    <source>
        <dbReference type="ARBA" id="ARBA00022630"/>
    </source>
</evidence>
<dbReference type="InterPro" id="IPR023753">
    <property type="entry name" value="FAD/NAD-binding_dom"/>
</dbReference>
<evidence type="ECO:0000256" key="4">
    <source>
        <dbReference type="ARBA" id="ARBA00022490"/>
    </source>
</evidence>
<keyword evidence="4" id="KW-0963">Cytoplasm</keyword>
<keyword evidence="8" id="KW-0520">NAD</keyword>
<evidence type="ECO:0000259" key="9">
    <source>
        <dbReference type="Pfam" id="PF07992"/>
    </source>
</evidence>
<sequence length="370" mass="39452">MNRPIVIIGSGHGGYTLARAYRKLNRTRPVVVVTADDGADYPKPQLSHAFGNGASAERLIRQTASEVAAETSIMVLPHTRVQRIDFDKQLVELGNRTLRYGELVLAVGARPFVPPMTGDAADTVLTLNSLDDYRQFQTRLANANDVLVIGGGLIGTEIAHDIARHKRVTLVDVNARVLSKQAPPVISARLQAALGDVDFRFGNRVTAIDQDGDRLRATLADGDTLTVDAVVCATGLKPRLDLAKGLDTATGIVVDAGLRTSREHVYALGDCAEIDGRVLPYLQPITLSANALAQTLAGTPTAVAFGPMPVAVKTPRYPVQLGGITGGEIDWQIDEDDNGLTARAMRDGQLVGYATGGGHNGFRLLPQLAR</sequence>
<dbReference type="PANTHER" id="PTHR43429:SF3">
    <property type="entry name" value="NITRITE REDUCTASE [NAD(P)H]"/>
    <property type="match status" value="1"/>
</dbReference>
<evidence type="ECO:0000256" key="3">
    <source>
        <dbReference type="ARBA" id="ARBA00006442"/>
    </source>
</evidence>
<dbReference type="InterPro" id="IPR036188">
    <property type="entry name" value="FAD/NAD-bd_sf"/>
</dbReference>
<comment type="caution">
    <text evidence="11">The sequence shown here is derived from an EMBL/GenBank/DDBJ whole genome shotgun (WGS) entry which is preliminary data.</text>
</comment>
<evidence type="ECO:0000313" key="12">
    <source>
        <dbReference type="Proteomes" id="UP000604737"/>
    </source>
</evidence>
<proteinExistence type="inferred from homology"/>
<feature type="domain" description="Rubredoxin binding" evidence="10">
    <location>
        <begin position="302"/>
        <end position="359"/>
    </location>
</feature>
<dbReference type="Pfam" id="PF18113">
    <property type="entry name" value="Rbx_binding"/>
    <property type="match status" value="1"/>
</dbReference>
<keyword evidence="5" id="KW-0285">Flavoprotein</keyword>
<comment type="cofactor">
    <cofactor evidence="1">
        <name>FAD</name>
        <dbReference type="ChEBI" id="CHEBI:57692"/>
    </cofactor>
</comment>
<dbReference type="Proteomes" id="UP000604737">
    <property type="component" value="Unassembled WGS sequence"/>
</dbReference>
<feature type="domain" description="FAD/NAD(P)-binding" evidence="9">
    <location>
        <begin position="5"/>
        <end position="277"/>
    </location>
</feature>
<protein>
    <submittedName>
        <fullName evidence="11">Nitric oxide reductase FlRd-NAD(+) reductase</fullName>
    </submittedName>
</protein>
<dbReference type="Gene3D" id="3.30.390.120">
    <property type="match status" value="1"/>
</dbReference>
<evidence type="ECO:0000313" key="11">
    <source>
        <dbReference type="EMBL" id="GHD63123.1"/>
    </source>
</evidence>
<reference evidence="12" key="1">
    <citation type="journal article" date="2019" name="Int. J. Syst. Evol. Microbiol.">
        <title>The Global Catalogue of Microorganisms (GCM) 10K type strain sequencing project: providing services to taxonomists for standard genome sequencing and annotation.</title>
        <authorList>
            <consortium name="The Broad Institute Genomics Platform"/>
            <consortium name="The Broad Institute Genome Sequencing Center for Infectious Disease"/>
            <person name="Wu L."/>
            <person name="Ma J."/>
        </authorList>
    </citation>
    <scope>NUCLEOTIDE SEQUENCE [LARGE SCALE GENOMIC DNA]</scope>
    <source>
        <strain evidence="12">KCTC 23701</strain>
    </source>
</reference>
<comment type="subcellular location">
    <subcellularLocation>
        <location evidence="2">Cytoplasm</location>
    </subcellularLocation>
</comment>
<organism evidence="11 12">
    <name type="scientific">Jeongeupia chitinilytica</name>
    <dbReference type="NCBI Taxonomy" id="1041641"/>
    <lineage>
        <taxon>Bacteria</taxon>
        <taxon>Pseudomonadati</taxon>
        <taxon>Pseudomonadota</taxon>
        <taxon>Betaproteobacteria</taxon>
        <taxon>Neisseriales</taxon>
        <taxon>Chitinibacteraceae</taxon>
        <taxon>Jeongeupia</taxon>
    </lineage>
</organism>
<dbReference type="InterPro" id="IPR041364">
    <property type="entry name" value="Rbx-bd"/>
</dbReference>
<keyword evidence="7" id="KW-0560">Oxidoreductase</keyword>
<evidence type="ECO:0000256" key="6">
    <source>
        <dbReference type="ARBA" id="ARBA00022827"/>
    </source>
</evidence>
<dbReference type="EMBL" id="BMYO01000005">
    <property type="protein sequence ID" value="GHD63123.1"/>
    <property type="molecule type" value="Genomic_DNA"/>
</dbReference>
<evidence type="ECO:0000256" key="2">
    <source>
        <dbReference type="ARBA" id="ARBA00004496"/>
    </source>
</evidence>
<dbReference type="SUPFAM" id="SSF51905">
    <property type="entry name" value="FAD/NAD(P)-binding domain"/>
    <property type="match status" value="1"/>
</dbReference>
<name>A0ABQ3H0W0_9NEIS</name>